<reference evidence="1 2" key="1">
    <citation type="submission" date="2016-06" db="EMBL/GenBank/DDBJ databases">
        <authorList>
            <person name="Kjaerup R.B."/>
            <person name="Dalgaard T.S."/>
            <person name="Juul-Madsen H.R."/>
        </authorList>
    </citation>
    <scope>NUCLEOTIDE SEQUENCE [LARGE SCALE GENOMIC DNA]</scope>
    <source>
        <strain evidence="1">2</strain>
    </source>
</reference>
<evidence type="ECO:0000313" key="2">
    <source>
        <dbReference type="Proteomes" id="UP000199600"/>
    </source>
</evidence>
<dbReference type="Proteomes" id="UP000199600">
    <property type="component" value="Unassembled WGS sequence"/>
</dbReference>
<evidence type="ECO:0000313" key="1">
    <source>
        <dbReference type="EMBL" id="SBT09666.1"/>
    </source>
</evidence>
<gene>
    <name evidence="1" type="ORF">PROAA_340004</name>
</gene>
<dbReference type="AlphaFoldDB" id="A0A1A8XY87"/>
<keyword evidence="2" id="KW-1185">Reference proteome</keyword>
<sequence length="87" mass="9647">MTDSKEHATCANIAIVANIPSMSAILNMNRDMSAAWCRCGAGLRGEYRRTDTAELDDVPSFISIKEQAKRWQADCSLLKMIVTWPGI</sequence>
<protein>
    <submittedName>
        <fullName evidence="1">Uncharacterized protein</fullName>
    </submittedName>
</protein>
<dbReference type="EMBL" id="FLQY01000268">
    <property type="protein sequence ID" value="SBT09666.1"/>
    <property type="molecule type" value="Genomic_DNA"/>
</dbReference>
<accession>A0A1A8XY87</accession>
<proteinExistence type="predicted"/>
<name>A0A1A8XY87_9RHOO</name>
<organism evidence="1 2">
    <name type="scientific">Candidatus Propionivibrio aalborgensis</name>
    <dbReference type="NCBI Taxonomy" id="1860101"/>
    <lineage>
        <taxon>Bacteria</taxon>
        <taxon>Pseudomonadati</taxon>
        <taxon>Pseudomonadota</taxon>
        <taxon>Betaproteobacteria</taxon>
        <taxon>Rhodocyclales</taxon>
        <taxon>Rhodocyclaceae</taxon>
        <taxon>Propionivibrio</taxon>
    </lineage>
</organism>